<name>A0A7S3VGF3_9STRA</name>
<organism evidence="3">
    <name type="scientific">Chaetoceros debilis</name>
    <dbReference type="NCBI Taxonomy" id="122233"/>
    <lineage>
        <taxon>Eukaryota</taxon>
        <taxon>Sar</taxon>
        <taxon>Stramenopiles</taxon>
        <taxon>Ochrophyta</taxon>
        <taxon>Bacillariophyta</taxon>
        <taxon>Coscinodiscophyceae</taxon>
        <taxon>Chaetocerotophycidae</taxon>
        <taxon>Chaetocerotales</taxon>
        <taxon>Chaetocerotaceae</taxon>
        <taxon>Chaetoceros</taxon>
    </lineage>
</organism>
<feature type="compositionally biased region" description="Low complexity" evidence="1">
    <location>
        <begin position="22"/>
        <end position="71"/>
    </location>
</feature>
<accession>A0A7S3VGF3</accession>
<sequence>MKLSFGLFLCNLGATSAWSTHTSRSTGFASSTSTRTSTSTSTSLRSSTDTNDVNADANNANDANTNDYNVVFRPSTDPEAFDNSKIGAARVHRYARDGNDDDTGTEYVMWYHGRDSGFDAEGKLPPLTTGRIGRATSRNGLYWERSEEGSASEDVSGVSLGLNNESWWGFDTAHVGLGQVMLPMSTPAVMTEGGVYLMYYMGGNFEETSIGQYLDKDIVVDGMEEATIMGMNMKIGIALSQDGIAFGRVEGDDPSGAVMAPYSASDPNMKYMKALRDEDGSLLNLPEELYCGWPEVAVNDIPADERINDGTMAQRSFYMFYSTMLKDTKEKAIAVAVGDDGFKWDKRGIGIQPSADGTGMDNGGCARCTIVKNAKYNNENGNGSGTWENTVGWLMFYEGVSLEDGKHRVMAAESMNLREWTKLGVVLDIGSEGSWDSDGVGAPHLLRLDDGTTRMYYTGQGKDGSTAIGVAKCEDNEVTEFVREQAVVTFSEE</sequence>
<feature type="chain" id="PRO_5030607484" description="Glycosyl hydrolase family 32 N-terminal domain-containing protein" evidence="2">
    <location>
        <begin position="18"/>
        <end position="493"/>
    </location>
</feature>
<proteinExistence type="predicted"/>
<protein>
    <recommendedName>
        <fullName evidence="4">Glycosyl hydrolase family 32 N-terminal domain-containing protein</fullName>
    </recommendedName>
</protein>
<evidence type="ECO:0000313" key="3">
    <source>
        <dbReference type="EMBL" id="CAE0479070.1"/>
    </source>
</evidence>
<dbReference type="PANTHER" id="PTHR35279">
    <property type="match status" value="1"/>
</dbReference>
<evidence type="ECO:0008006" key="4">
    <source>
        <dbReference type="Google" id="ProtNLM"/>
    </source>
</evidence>
<feature type="region of interest" description="Disordered" evidence="1">
    <location>
        <begin position="21"/>
        <end position="84"/>
    </location>
</feature>
<dbReference type="InterPro" id="IPR023296">
    <property type="entry name" value="Glyco_hydro_beta-prop_sf"/>
</dbReference>
<gene>
    <name evidence="3" type="ORF">CDEB00056_LOCUS23924</name>
</gene>
<dbReference type="SUPFAM" id="SSF75005">
    <property type="entry name" value="Arabinanase/levansucrase/invertase"/>
    <property type="match status" value="2"/>
</dbReference>
<dbReference type="PANTHER" id="PTHR35279:SF1">
    <property type="entry name" value="ARABINANASE_LEVANSUCRASE_INVERTASE"/>
    <property type="match status" value="1"/>
</dbReference>
<dbReference type="Gene3D" id="2.115.10.20">
    <property type="entry name" value="Glycosyl hydrolase domain, family 43"/>
    <property type="match status" value="2"/>
</dbReference>
<dbReference type="AlphaFoldDB" id="A0A7S3VGF3"/>
<evidence type="ECO:0000256" key="2">
    <source>
        <dbReference type="SAM" id="SignalP"/>
    </source>
</evidence>
<dbReference type="EMBL" id="HBIO01031231">
    <property type="protein sequence ID" value="CAE0479070.1"/>
    <property type="molecule type" value="Transcribed_RNA"/>
</dbReference>
<evidence type="ECO:0000256" key="1">
    <source>
        <dbReference type="SAM" id="MobiDB-lite"/>
    </source>
</evidence>
<feature type="signal peptide" evidence="2">
    <location>
        <begin position="1"/>
        <end position="17"/>
    </location>
</feature>
<keyword evidence="2" id="KW-0732">Signal</keyword>
<reference evidence="3" key="1">
    <citation type="submission" date="2021-01" db="EMBL/GenBank/DDBJ databases">
        <authorList>
            <person name="Corre E."/>
            <person name="Pelletier E."/>
            <person name="Niang G."/>
            <person name="Scheremetjew M."/>
            <person name="Finn R."/>
            <person name="Kale V."/>
            <person name="Holt S."/>
            <person name="Cochrane G."/>
            <person name="Meng A."/>
            <person name="Brown T."/>
            <person name="Cohen L."/>
        </authorList>
    </citation>
    <scope>NUCLEOTIDE SEQUENCE</scope>
    <source>
        <strain evidence="3">MM31A-1</strain>
    </source>
</reference>